<dbReference type="GeneID" id="84222297"/>
<keyword evidence="1" id="KW-1133">Transmembrane helix</keyword>
<proteinExistence type="predicted"/>
<dbReference type="AlphaFoldDB" id="A0A0P9CMH7"/>
<dbReference type="RefSeq" id="WP_048101701.1">
    <property type="nucleotide sequence ID" value="NZ_JBBYJF010000011.1"/>
</dbReference>
<evidence type="ECO:0000313" key="3">
    <source>
        <dbReference type="EMBL" id="KQB34130.1"/>
    </source>
</evidence>
<feature type="transmembrane region" description="Helical" evidence="1">
    <location>
        <begin position="159"/>
        <end position="176"/>
    </location>
</feature>
<comment type="caution">
    <text evidence="2">The sequence shown here is derived from an EMBL/GenBank/DDBJ whole genome shotgun (WGS) entry which is preliminary data.</text>
</comment>
<keyword evidence="1" id="KW-0472">Membrane</keyword>
<evidence type="ECO:0000313" key="5">
    <source>
        <dbReference type="Proteomes" id="UP000050515"/>
    </source>
</evidence>
<reference evidence="3 4" key="2">
    <citation type="submission" date="2015-09" db="EMBL/GenBank/DDBJ databases">
        <title>Heavy metals and arsenic resistance mechanisms in polyextremophilic archaea of the family Ferroplasmaceae.</title>
        <authorList>
            <person name="Bulaev A.G."/>
            <person name="Kanygina A.V."/>
        </authorList>
    </citation>
    <scope>NUCLEOTIDE SEQUENCE [LARGE SCALE GENOMIC DNA]</scope>
    <source>
        <strain evidence="3 4">VT</strain>
    </source>
</reference>
<evidence type="ECO:0000313" key="2">
    <source>
        <dbReference type="EMBL" id="KPV46754.1"/>
    </source>
</evidence>
<dbReference type="EMBL" id="LKBG01000254">
    <property type="protein sequence ID" value="KQB34130.1"/>
    <property type="molecule type" value="Genomic_DNA"/>
</dbReference>
<dbReference type="Proteomes" id="UP000050320">
    <property type="component" value="Unassembled WGS sequence"/>
</dbReference>
<dbReference type="OrthoDB" id="56638at2157"/>
<sequence>MYKILVAILLSMFLIAAPAVANSSQNLPAPPSVLPTITYYYNGTEYNISNSVWVNFFSNVIDNKKYVTYNWSAVDTQYLIVFDLSYTSMNPYGAYFLLKLSETGSPTMANMTKAFLDTENVSSHVKGYTNIQALDAGAYPGFSFSKPVVARKTVQYEEAGAIIAIIAGMFVLYFIFNRKK</sequence>
<dbReference type="Proteomes" id="UP000050515">
    <property type="component" value="Unassembled WGS sequence"/>
</dbReference>
<keyword evidence="1" id="KW-0812">Transmembrane</keyword>
<organism evidence="2 5">
    <name type="scientific">Acidiplasma aeolicum</name>
    <dbReference type="NCBI Taxonomy" id="507754"/>
    <lineage>
        <taxon>Archaea</taxon>
        <taxon>Methanobacteriati</taxon>
        <taxon>Thermoplasmatota</taxon>
        <taxon>Thermoplasmata</taxon>
        <taxon>Thermoplasmatales</taxon>
        <taxon>Ferroplasmaceae</taxon>
        <taxon>Acidiplasma</taxon>
    </lineage>
</organism>
<accession>A0A0P9CMH7</accession>
<evidence type="ECO:0000313" key="4">
    <source>
        <dbReference type="Proteomes" id="UP000050320"/>
    </source>
</evidence>
<dbReference type="PATRIC" id="fig|507754.4.peg.259"/>
<reference evidence="2 5" key="1">
    <citation type="submission" date="2015-09" db="EMBL/GenBank/DDBJ databases">
        <title>Draft genome sequence of Acidiplasma aeolicum DSM 18409.</title>
        <authorList>
            <person name="Hemp J."/>
        </authorList>
    </citation>
    <scope>NUCLEOTIDE SEQUENCE [LARGE SCALE GENOMIC DNA]</scope>
    <source>
        <strain evidence="2 5">V</strain>
    </source>
</reference>
<gene>
    <name evidence="3" type="ORF">AOG54_05610</name>
    <name evidence="2" type="ORF">SE19_04170</name>
</gene>
<protein>
    <submittedName>
        <fullName evidence="2">Uncharacterized protein</fullName>
    </submittedName>
</protein>
<keyword evidence="4" id="KW-1185">Reference proteome</keyword>
<name>A0A0P9CMH7_9ARCH</name>
<evidence type="ECO:0000256" key="1">
    <source>
        <dbReference type="SAM" id="Phobius"/>
    </source>
</evidence>
<dbReference type="EMBL" id="LJCQ01000187">
    <property type="protein sequence ID" value="KPV46754.1"/>
    <property type="molecule type" value="Genomic_DNA"/>
</dbReference>